<dbReference type="Proteomes" id="UP000238322">
    <property type="component" value="Unassembled WGS sequence"/>
</dbReference>
<sequence length="387" mass="44301">MRIVAPTKTPSPSDRIALKNPMRVELFSNADSLAPYREAWNALAGDVPFRRYDWLMLWWHSFQDTHELYVLGVFNGDELIGLAPWYREAGTTGGRTLRFLGDGDVCTDYLDVLAAPEESSRVAGLLVDWLQEALTTSNAWDAMEWDNLETDAAMTGEVAKKLSQCQAIISKRAALNCWRLQLPDTWYDFEMTQSKSHRKQIRRLINRVLDTDRCRLHVCDDETTLDSAMPVLIDLHMRRRQMLDQDGCFACQRFETFLAEAGREMMATGHCEVLWLELDGTPVAAEIHFPSETTIYAYQAGIDPERMSEEPGSLMQIAMIRRAIEQGKEAVDFMRGDEPYKAHWRAEPRTCETIRIVPNTTFGLIRHGIWTTKTQVKNWFKASLGNI</sequence>
<name>A0A2S8FKR0_9BACT</name>
<gene>
    <name evidence="2" type="ORF">C5Y83_21355</name>
</gene>
<dbReference type="EMBL" id="PUHY01000012">
    <property type="protein sequence ID" value="PQO32741.1"/>
    <property type="molecule type" value="Genomic_DNA"/>
</dbReference>
<comment type="caution">
    <text evidence="2">The sequence shown here is derived from an EMBL/GenBank/DDBJ whole genome shotgun (WGS) entry which is preliminary data.</text>
</comment>
<dbReference type="Pfam" id="PF13480">
    <property type="entry name" value="Acetyltransf_6"/>
    <property type="match status" value="1"/>
</dbReference>
<evidence type="ECO:0000313" key="3">
    <source>
        <dbReference type="Proteomes" id="UP000238322"/>
    </source>
</evidence>
<dbReference type="InterPro" id="IPR038740">
    <property type="entry name" value="BioF2-like_GNAT_dom"/>
</dbReference>
<evidence type="ECO:0000313" key="2">
    <source>
        <dbReference type="EMBL" id="PQO32741.1"/>
    </source>
</evidence>
<dbReference type="InterPro" id="IPR016181">
    <property type="entry name" value="Acyl_CoA_acyltransferase"/>
</dbReference>
<evidence type="ECO:0000259" key="1">
    <source>
        <dbReference type="Pfam" id="PF13480"/>
    </source>
</evidence>
<feature type="domain" description="BioF2-like acetyltransferase" evidence="1">
    <location>
        <begin position="195"/>
        <end position="341"/>
    </location>
</feature>
<organism evidence="2 3">
    <name type="scientific">Blastopirellula marina</name>
    <dbReference type="NCBI Taxonomy" id="124"/>
    <lineage>
        <taxon>Bacteria</taxon>
        <taxon>Pseudomonadati</taxon>
        <taxon>Planctomycetota</taxon>
        <taxon>Planctomycetia</taxon>
        <taxon>Pirellulales</taxon>
        <taxon>Pirellulaceae</taxon>
        <taxon>Blastopirellula</taxon>
    </lineage>
</organism>
<dbReference type="SUPFAM" id="SSF55729">
    <property type="entry name" value="Acyl-CoA N-acyltransferases (Nat)"/>
    <property type="match status" value="1"/>
</dbReference>
<reference evidence="2 3" key="1">
    <citation type="submission" date="2018-02" db="EMBL/GenBank/DDBJ databases">
        <title>Comparative genomes isolates from brazilian mangrove.</title>
        <authorList>
            <person name="Araujo J.E."/>
            <person name="Taketani R.G."/>
            <person name="Silva M.C.P."/>
            <person name="Loureco M.V."/>
            <person name="Andreote F.D."/>
        </authorList>
    </citation>
    <scope>NUCLEOTIDE SEQUENCE [LARGE SCALE GENOMIC DNA]</scope>
    <source>
        <strain evidence="2 3">Hex-1 MGV</strain>
    </source>
</reference>
<protein>
    <recommendedName>
        <fullName evidence="1">BioF2-like acetyltransferase domain-containing protein</fullName>
    </recommendedName>
</protein>
<accession>A0A2S8FKR0</accession>
<dbReference type="AlphaFoldDB" id="A0A2S8FKR0"/>
<dbReference type="Gene3D" id="3.40.630.30">
    <property type="match status" value="1"/>
</dbReference>
<proteinExistence type="predicted"/>